<dbReference type="PANTHER" id="PTHR42704">
    <property type="entry name" value="RIBULOSE BISPHOSPHATE CARBOXYLASE"/>
    <property type="match status" value="1"/>
</dbReference>
<dbReference type="PROSITE" id="PS00157">
    <property type="entry name" value="RUBISCO_LARGE"/>
    <property type="match status" value="1"/>
</dbReference>
<dbReference type="SFLD" id="SFLDS00014">
    <property type="entry name" value="RuBisCO"/>
    <property type="match status" value="1"/>
</dbReference>
<keyword evidence="2" id="KW-0479">Metal-binding</keyword>
<dbReference type="SUPFAM" id="SSF54966">
    <property type="entry name" value="RuBisCO, large subunit, small (N-terminal) domain"/>
    <property type="match status" value="1"/>
</dbReference>
<dbReference type="InterPro" id="IPR036376">
    <property type="entry name" value="RuBisCO_lsu_C_sf"/>
</dbReference>
<dbReference type="PANTHER" id="PTHR42704:SF17">
    <property type="entry name" value="RIBULOSE BISPHOSPHATE CARBOXYLASE LARGE CHAIN"/>
    <property type="match status" value="1"/>
</dbReference>
<dbReference type="Pfam" id="PF00016">
    <property type="entry name" value="RuBisCO_large"/>
    <property type="match status" value="1"/>
</dbReference>
<evidence type="ECO:0000313" key="8">
    <source>
        <dbReference type="Proteomes" id="UP000287168"/>
    </source>
</evidence>
<dbReference type="OrthoDB" id="9764279at2"/>
<dbReference type="InterPro" id="IPR020878">
    <property type="entry name" value="RuBisCo_large_chain_AS"/>
</dbReference>
<feature type="domain" description="Ribulose bisphosphate carboxylase large subunit C-terminal" evidence="5">
    <location>
        <begin position="135"/>
        <end position="413"/>
    </location>
</feature>
<dbReference type="SFLD" id="SFLDG00301">
    <property type="entry name" value="RuBisCO-like_proteins"/>
    <property type="match status" value="1"/>
</dbReference>
<evidence type="ECO:0000313" key="7">
    <source>
        <dbReference type="EMBL" id="RWY36209.1"/>
    </source>
</evidence>
<comment type="caution">
    <text evidence="7">The sequence shown here is derived from an EMBL/GenBank/DDBJ whole genome shotgun (WGS) entry which is preliminary data.</text>
</comment>
<dbReference type="SUPFAM" id="SSF51649">
    <property type="entry name" value="RuBisCo, C-terminal domain"/>
    <property type="match status" value="1"/>
</dbReference>
<comment type="cofactor">
    <cofactor evidence="1">
        <name>Mg(2+)</name>
        <dbReference type="ChEBI" id="CHEBI:18420"/>
    </cofactor>
</comment>
<dbReference type="InterPro" id="IPR036422">
    <property type="entry name" value="RuBisCO_lsu_N_sf"/>
</dbReference>
<dbReference type="GO" id="GO:0016984">
    <property type="term" value="F:ribulose-bisphosphate carboxylase activity"/>
    <property type="evidence" value="ECO:0007669"/>
    <property type="project" value="InterPro"/>
</dbReference>
<dbReference type="Gene3D" id="3.30.70.150">
    <property type="entry name" value="RuBisCO large subunit, N-terminal domain"/>
    <property type="match status" value="1"/>
</dbReference>
<evidence type="ECO:0000259" key="5">
    <source>
        <dbReference type="Pfam" id="PF00016"/>
    </source>
</evidence>
<evidence type="ECO:0000256" key="4">
    <source>
        <dbReference type="RuleBase" id="RU003834"/>
    </source>
</evidence>
<keyword evidence="3" id="KW-0460">Magnesium</keyword>
<dbReference type="Proteomes" id="UP000287168">
    <property type="component" value="Unassembled WGS sequence"/>
</dbReference>
<feature type="domain" description="Ribulose bisphosphate carboxylase large subunit ferrodoxin-like N-terminal" evidence="6">
    <location>
        <begin position="12"/>
        <end position="121"/>
    </location>
</feature>
<protein>
    <submittedName>
        <fullName evidence="7">Ribulose 1,5-bisphosphate carboxylase</fullName>
    </submittedName>
</protein>
<dbReference type="InterPro" id="IPR033966">
    <property type="entry name" value="RuBisCO"/>
</dbReference>
<evidence type="ECO:0000256" key="1">
    <source>
        <dbReference type="ARBA" id="ARBA00001946"/>
    </source>
</evidence>
<evidence type="ECO:0000259" key="6">
    <source>
        <dbReference type="Pfam" id="PF02788"/>
    </source>
</evidence>
<dbReference type="AlphaFoldDB" id="A0A3S3Y2W7"/>
<evidence type="ECO:0000256" key="3">
    <source>
        <dbReference type="ARBA" id="ARBA00022842"/>
    </source>
</evidence>
<dbReference type="Gene3D" id="3.20.20.110">
    <property type="entry name" value="Ribulose bisphosphate carboxylase, large subunit, C-terminal domain"/>
    <property type="match status" value="1"/>
</dbReference>
<dbReference type="GO" id="GO:0015977">
    <property type="term" value="P:carbon fixation"/>
    <property type="evidence" value="ECO:0007669"/>
    <property type="project" value="InterPro"/>
</dbReference>
<organism evidence="7 8">
    <name type="scientific">Falsigemmobacter intermedius</name>
    <dbReference type="NCBI Taxonomy" id="1553448"/>
    <lineage>
        <taxon>Bacteria</taxon>
        <taxon>Pseudomonadati</taxon>
        <taxon>Pseudomonadota</taxon>
        <taxon>Alphaproteobacteria</taxon>
        <taxon>Rhodobacterales</taxon>
        <taxon>Paracoccaceae</taxon>
        <taxon>Falsigemmobacter</taxon>
    </lineage>
</organism>
<dbReference type="Pfam" id="PF02788">
    <property type="entry name" value="RuBisCO_large_N"/>
    <property type="match status" value="1"/>
</dbReference>
<dbReference type="EMBL" id="SBLC01000066">
    <property type="protein sequence ID" value="RWY36209.1"/>
    <property type="molecule type" value="Genomic_DNA"/>
</dbReference>
<accession>A0A3S3Y2W7</accession>
<dbReference type="InterPro" id="IPR000685">
    <property type="entry name" value="RuBisCO_lsu_C"/>
</dbReference>
<sequence length="418" mass="45033">MIRATYLVETSCPIAEVAAMMAGEQSAGTFVRVEGETDDLRARFGAQVVSIEEVGRVEAPSLVSAWALRRGMTGPRGIWRVVIDYPEDNVGVNLPTLASIVAGNLFDLGEVTGLKLIDVELTPGYRARYERPSMGIMGTRRSAGVATGPMFGTIIKPNIGLSPEEIADLVGRLCEAGSDFIKDDEIAGTHPHAPVPARIRAVMDRVRRHRDRTGRLVMVAFNITDEIDEMRRHADFLAAEEGSCAMVSMNWVGLSGVQTLRRHTDLSIHGHRNGYGAMNRHPTLGIGVRAYQTLYRLAGVDHLHVHGMGGKFADTDEEVTEAARHCLTPLGAEDDRVMPVFSSGQWAGTLAHTLRQTGSDDLMFLAGGGIMAHPSGPAAGIASLRQAYDAHAEGISLEEKARSHPTLAEALAKFGPKA</sequence>
<gene>
    <name evidence="7" type="ORF">EP867_18300</name>
</gene>
<dbReference type="GO" id="GO:0000287">
    <property type="term" value="F:magnesium ion binding"/>
    <property type="evidence" value="ECO:0007669"/>
    <property type="project" value="InterPro"/>
</dbReference>
<name>A0A3S3Y2W7_9RHOB</name>
<reference evidence="7 8" key="1">
    <citation type="journal article" date="2015" name="Int. J. Syst. Evol. Microbiol.">
        <title>Gemmobacter intermedius sp. nov., isolated from a white stork (Ciconia ciconia).</title>
        <authorList>
            <person name="Kampfer P."/>
            <person name="Jerzak L."/>
            <person name="Wilharm G."/>
            <person name="Golke J."/>
            <person name="Busse H.J."/>
            <person name="Glaeser S.P."/>
        </authorList>
    </citation>
    <scope>NUCLEOTIDE SEQUENCE [LARGE SCALE GENOMIC DNA]</scope>
    <source>
        <strain evidence="7 8">119/4</strain>
    </source>
</reference>
<dbReference type="InterPro" id="IPR017443">
    <property type="entry name" value="RuBisCO_lsu_fd_N"/>
</dbReference>
<proteinExistence type="inferred from homology"/>
<keyword evidence="8" id="KW-1185">Reference proteome</keyword>
<evidence type="ECO:0000256" key="2">
    <source>
        <dbReference type="ARBA" id="ARBA00022723"/>
    </source>
</evidence>
<dbReference type="RefSeq" id="WP_128490896.1">
    <property type="nucleotide sequence ID" value="NZ_JBHRVN010000006.1"/>
</dbReference>
<comment type="similarity">
    <text evidence="4">Belongs to the RuBisCO large chain family.</text>
</comment>